<dbReference type="GO" id="GO:0004553">
    <property type="term" value="F:hydrolase activity, hydrolyzing O-glycosyl compounds"/>
    <property type="evidence" value="ECO:0007669"/>
    <property type="project" value="InterPro"/>
</dbReference>
<name>A0A420EKU1_9ALTE</name>
<keyword evidence="1 3" id="KW-0378">Hydrolase</keyword>
<sequence length="414" mass="47416">MGLDQTKNAVRHFLLVVSCLLISVFNAHSSANYIQASVRQQSFPKIEIKNGLKNKPQFFLSGTQTVFMPRGYNYTHVEALTEPCLTLGVSYHSTFNDTKYSEREATKMLRLLSSADYNIVRVFINPECIVTLSGELSAVYMANLANFLQLSSSYNIRVIVTLDQLPSTLYGAVLKHESDIWWSNTQYLDSQLIRLEQDFWKQVITNLKQLGVNLNTVFSWQIRNEFVYRNDQEPASSSVGKYRAANGETYDLSVVAEKRKLAIDSFLYWSQEIRNAIQFVDHGALVSVGFFASDSIWNGVVLSALENSQLDYVDLHLYPDSQLDFDGYIEYFNLKKHYKKPIIMGEYGFVDAHGLSQLEQINQLQQWLIRSCEFGFTGWLNWTWPTQRGVQLSVDDHGNFFTKLGPKQLKLDCS</sequence>
<dbReference type="EMBL" id="RAQO01000002">
    <property type="protein sequence ID" value="RKF21315.1"/>
    <property type="molecule type" value="Genomic_DNA"/>
</dbReference>
<dbReference type="SUPFAM" id="SSF51445">
    <property type="entry name" value="(Trans)glycosidases"/>
    <property type="match status" value="1"/>
</dbReference>
<dbReference type="Pfam" id="PF00150">
    <property type="entry name" value="Cellulase"/>
    <property type="match status" value="1"/>
</dbReference>
<feature type="chain" id="PRO_5019564012" description="Glycoside hydrolase family 5 domain-containing protein" evidence="4">
    <location>
        <begin position="30"/>
        <end position="414"/>
    </location>
</feature>
<dbReference type="GO" id="GO:0000272">
    <property type="term" value="P:polysaccharide catabolic process"/>
    <property type="evidence" value="ECO:0007669"/>
    <property type="project" value="InterPro"/>
</dbReference>
<comment type="caution">
    <text evidence="6">The sequence shown here is derived from an EMBL/GenBank/DDBJ whole genome shotgun (WGS) entry which is preliminary data.</text>
</comment>
<dbReference type="OrthoDB" id="5168682at2"/>
<evidence type="ECO:0000313" key="6">
    <source>
        <dbReference type="EMBL" id="RKF21315.1"/>
    </source>
</evidence>
<reference evidence="6 7" key="1">
    <citation type="submission" date="2018-09" db="EMBL/GenBank/DDBJ databases">
        <authorList>
            <person name="Wang Z."/>
        </authorList>
    </citation>
    <scope>NUCLEOTIDE SEQUENCE [LARGE SCALE GENOMIC DNA]</scope>
    <source>
        <strain evidence="6 7">ALS 81</strain>
    </source>
</reference>
<gene>
    <name evidence="6" type="ORF">DBZ36_01280</name>
</gene>
<proteinExistence type="inferred from homology"/>
<evidence type="ECO:0000256" key="1">
    <source>
        <dbReference type="ARBA" id="ARBA00022801"/>
    </source>
</evidence>
<evidence type="ECO:0000256" key="4">
    <source>
        <dbReference type="SAM" id="SignalP"/>
    </source>
</evidence>
<dbReference type="Gene3D" id="3.20.20.80">
    <property type="entry name" value="Glycosidases"/>
    <property type="match status" value="1"/>
</dbReference>
<evidence type="ECO:0000313" key="7">
    <source>
        <dbReference type="Proteomes" id="UP000286482"/>
    </source>
</evidence>
<keyword evidence="2 3" id="KW-0326">Glycosidase</keyword>
<organism evidence="6 7">
    <name type="scientific">Alginatibacterium sediminis</name>
    <dbReference type="NCBI Taxonomy" id="2164068"/>
    <lineage>
        <taxon>Bacteria</taxon>
        <taxon>Pseudomonadati</taxon>
        <taxon>Pseudomonadota</taxon>
        <taxon>Gammaproteobacteria</taxon>
        <taxon>Alteromonadales</taxon>
        <taxon>Alteromonadaceae</taxon>
        <taxon>Alginatibacterium</taxon>
    </lineage>
</organism>
<evidence type="ECO:0000256" key="3">
    <source>
        <dbReference type="RuleBase" id="RU361153"/>
    </source>
</evidence>
<evidence type="ECO:0000256" key="2">
    <source>
        <dbReference type="ARBA" id="ARBA00023295"/>
    </source>
</evidence>
<feature type="domain" description="Glycoside hydrolase family 5" evidence="5">
    <location>
        <begin position="95"/>
        <end position="382"/>
    </location>
</feature>
<dbReference type="RefSeq" id="WP_120353119.1">
    <property type="nucleotide sequence ID" value="NZ_RAQO01000002.1"/>
</dbReference>
<dbReference type="InterPro" id="IPR001547">
    <property type="entry name" value="Glyco_hydro_5"/>
</dbReference>
<dbReference type="InterPro" id="IPR017853">
    <property type="entry name" value="GH"/>
</dbReference>
<evidence type="ECO:0000259" key="5">
    <source>
        <dbReference type="Pfam" id="PF00150"/>
    </source>
</evidence>
<accession>A0A420EKU1</accession>
<dbReference type="Proteomes" id="UP000286482">
    <property type="component" value="Unassembled WGS sequence"/>
</dbReference>
<dbReference type="AlphaFoldDB" id="A0A420EKU1"/>
<feature type="signal peptide" evidence="4">
    <location>
        <begin position="1"/>
        <end position="29"/>
    </location>
</feature>
<keyword evidence="7" id="KW-1185">Reference proteome</keyword>
<comment type="similarity">
    <text evidence="3">Belongs to the glycosyl hydrolase 5 (cellulase A) family.</text>
</comment>
<keyword evidence="4" id="KW-0732">Signal</keyword>
<protein>
    <recommendedName>
        <fullName evidence="5">Glycoside hydrolase family 5 domain-containing protein</fullName>
    </recommendedName>
</protein>